<dbReference type="STRING" id="246195.DNO_0001"/>
<evidence type="ECO:0000259" key="13">
    <source>
        <dbReference type="SMART" id="SM00760"/>
    </source>
</evidence>
<evidence type="ECO:0000256" key="8">
    <source>
        <dbReference type="HAMAP-Rule" id="MF_00377"/>
    </source>
</evidence>
<sequence>MASAHIPQEKWLNAINSLQAIMDREAMLLLRSCTLSRSKGQWILFVPNKFALDKINEKYLSSVLFALQKQDVPQIETRLGEAQQNLFTQRKQSNDFAPTFNSRLNPHYQFENFIVGKSNDNAYAAVHRVSKGLLSEDFNPLLIYGGTGLGKSHLMHAAGNALCQNGKKRVMYLTAEEFTNDYINAIKNPKREMSDFINFYRNADALLIDDVQFLSGKNRSQEEFFHTFNSLFDKKRQIILTCDRFPKEIEGLADRLKSRFGSGLTVSVAPPDYETRIAILQSKAERLHFSLPKEVEEYIAEKVTSNIRDLEGALRKVYAYCEFNHEIITLDIARNALNDLIQAQNCDITIDHIRTITATHFNISVEDMDSKKRMAAITLPRQIAMHLAKSLTQHSYPEIGKIFGKRDHSTVIHACRKIDELLQENESFYKEYNVLKMRIMGS</sequence>
<evidence type="ECO:0000256" key="1">
    <source>
        <dbReference type="ARBA" id="ARBA00006583"/>
    </source>
</evidence>
<feature type="region of interest" description="Domain I, interacts with DnaA modulators" evidence="8">
    <location>
        <begin position="1"/>
        <end position="82"/>
    </location>
</feature>
<keyword evidence="2 8" id="KW-0963">Cytoplasm</keyword>
<gene>
    <name evidence="8 14" type="primary">dnaA</name>
    <name evidence="14" type="ordered locus">DNO_0001</name>
</gene>
<dbReference type="Gene3D" id="3.40.50.300">
    <property type="entry name" value="P-loop containing nucleotide triphosphate hydrolases"/>
    <property type="match status" value="1"/>
</dbReference>
<dbReference type="RefSeq" id="WP_011927762.1">
    <property type="nucleotide sequence ID" value="NC_009446.1"/>
</dbReference>
<dbReference type="AlphaFoldDB" id="A5EX07"/>
<dbReference type="GO" id="GO:0006275">
    <property type="term" value="P:regulation of DNA replication"/>
    <property type="evidence" value="ECO:0007669"/>
    <property type="project" value="UniProtKB-UniRule"/>
</dbReference>
<dbReference type="HOGENOM" id="CLU_026910_3_1_6"/>
<dbReference type="InterPro" id="IPR001957">
    <property type="entry name" value="Chromosome_initiator_DnaA"/>
</dbReference>
<dbReference type="InterPro" id="IPR027417">
    <property type="entry name" value="P-loop_NTPase"/>
</dbReference>
<dbReference type="InterPro" id="IPR013317">
    <property type="entry name" value="DnaA_dom"/>
</dbReference>
<feature type="binding site" evidence="8">
    <location>
        <position position="152"/>
    </location>
    <ligand>
        <name>ATP</name>
        <dbReference type="ChEBI" id="CHEBI:30616"/>
    </ligand>
</feature>
<evidence type="ECO:0000256" key="6">
    <source>
        <dbReference type="ARBA" id="ARBA00023121"/>
    </source>
</evidence>
<evidence type="ECO:0000256" key="10">
    <source>
        <dbReference type="RuleBase" id="RU000577"/>
    </source>
</evidence>
<dbReference type="GO" id="GO:0005886">
    <property type="term" value="C:plasma membrane"/>
    <property type="evidence" value="ECO:0007669"/>
    <property type="project" value="TreeGrafter"/>
</dbReference>
<protein>
    <recommendedName>
        <fullName evidence="8 9">Chromosomal replication initiator protein DnaA</fullName>
    </recommendedName>
</protein>
<evidence type="ECO:0000313" key="15">
    <source>
        <dbReference type="Proteomes" id="UP000000248"/>
    </source>
</evidence>
<dbReference type="FunFam" id="1.10.8.60:FF:000003">
    <property type="entry name" value="Chromosomal replication initiator protein DnaA"/>
    <property type="match status" value="1"/>
</dbReference>
<keyword evidence="4 8" id="KW-0547">Nucleotide-binding</keyword>
<comment type="function">
    <text evidence="8 10">Plays an essential role in the initiation and regulation of chromosomal replication. ATP-DnaA binds to the origin of replication (oriC) to initiate formation of the DNA replication initiation complex once per cell cycle. Binds the DnaA box (a 9 base pair repeat at the origin) and separates the double-stranded (ds)DNA. Forms a right-handed helical filament on oriC DNA; dsDNA binds to the exterior of the filament while single-stranded (ss)DNA is stabiized in the filament's interior. The ATP-DnaA-oriC complex binds and stabilizes one strand of the AT-rich DNA unwinding element (DUE), permitting loading of DNA polymerase. After initiation quickly degrades to an ADP-DnaA complex that is not apt for DNA replication. Binds acidic phospholipids.</text>
</comment>
<evidence type="ECO:0000256" key="4">
    <source>
        <dbReference type="ARBA" id="ARBA00022741"/>
    </source>
</evidence>
<dbReference type="GO" id="GO:0008289">
    <property type="term" value="F:lipid binding"/>
    <property type="evidence" value="ECO:0007669"/>
    <property type="project" value="UniProtKB-KW"/>
</dbReference>
<comment type="caution">
    <text evidence="8">Lacks conserved residue(s) required for the propagation of feature annotation.</text>
</comment>
<dbReference type="SUPFAM" id="SSF52540">
    <property type="entry name" value="P-loop containing nucleoside triphosphate hydrolases"/>
    <property type="match status" value="1"/>
</dbReference>
<keyword evidence="7 8" id="KW-0238">DNA-binding</keyword>
<dbReference type="SUPFAM" id="SSF48295">
    <property type="entry name" value="TrpR-like"/>
    <property type="match status" value="1"/>
</dbReference>
<dbReference type="NCBIfam" id="TIGR00362">
    <property type="entry name" value="DnaA"/>
    <property type="match status" value="1"/>
</dbReference>
<keyword evidence="6 8" id="KW-0446">Lipid-binding</keyword>
<dbReference type="CDD" id="cd06571">
    <property type="entry name" value="Bac_DnaA_C"/>
    <property type="match status" value="1"/>
</dbReference>
<evidence type="ECO:0000256" key="7">
    <source>
        <dbReference type="ARBA" id="ARBA00023125"/>
    </source>
</evidence>
<dbReference type="PROSITE" id="PS01008">
    <property type="entry name" value="DNAA"/>
    <property type="match status" value="1"/>
</dbReference>
<evidence type="ECO:0000313" key="14">
    <source>
        <dbReference type="EMBL" id="ABQ13407.1"/>
    </source>
</evidence>
<feature type="binding site" evidence="8">
    <location>
        <position position="148"/>
    </location>
    <ligand>
        <name>ATP</name>
        <dbReference type="ChEBI" id="CHEBI:30616"/>
    </ligand>
</feature>
<comment type="subcellular location">
    <subcellularLocation>
        <location evidence="8">Cytoplasm</location>
    </subcellularLocation>
</comment>
<dbReference type="eggNOG" id="COG0593">
    <property type="taxonomic scope" value="Bacteria"/>
</dbReference>
<dbReference type="KEGG" id="dno:DNO_0001"/>
<feature type="domain" description="Chromosomal replication initiator DnaA C-terminal" evidence="13">
    <location>
        <begin position="349"/>
        <end position="418"/>
    </location>
</feature>
<comment type="subunit">
    <text evidence="8">Oligomerizes as a right-handed, spiral filament on DNA at oriC.</text>
</comment>
<keyword evidence="5 8" id="KW-0067">ATP-binding</keyword>
<feature type="region of interest" description="Domain IV, binds dsDNA" evidence="8">
    <location>
        <begin position="322"/>
        <end position="442"/>
    </location>
</feature>
<feature type="binding site" evidence="8">
    <location>
        <position position="150"/>
    </location>
    <ligand>
        <name>ATP</name>
        <dbReference type="ChEBI" id="CHEBI:30616"/>
    </ligand>
</feature>
<feature type="binding site" evidence="8">
    <location>
        <position position="151"/>
    </location>
    <ligand>
        <name>ATP</name>
        <dbReference type="ChEBI" id="CHEBI:30616"/>
    </ligand>
</feature>
<proteinExistence type="inferred from homology"/>
<evidence type="ECO:0000256" key="3">
    <source>
        <dbReference type="ARBA" id="ARBA00022705"/>
    </source>
</evidence>
<evidence type="ECO:0000259" key="12">
    <source>
        <dbReference type="SMART" id="SM00382"/>
    </source>
</evidence>
<evidence type="ECO:0000256" key="2">
    <source>
        <dbReference type="ARBA" id="ARBA00022490"/>
    </source>
</evidence>
<feature type="domain" description="AAA+ ATPase" evidence="12">
    <location>
        <begin position="137"/>
        <end position="264"/>
    </location>
</feature>
<dbReference type="GO" id="GO:0005524">
    <property type="term" value="F:ATP binding"/>
    <property type="evidence" value="ECO:0007669"/>
    <property type="project" value="UniProtKB-UniRule"/>
</dbReference>
<dbReference type="InterPro" id="IPR018312">
    <property type="entry name" value="Chromosome_initiator_DnaA_CS"/>
</dbReference>
<dbReference type="InterPro" id="IPR010921">
    <property type="entry name" value="Trp_repressor/repl_initiator"/>
</dbReference>
<keyword evidence="3 8" id="KW-0235">DNA replication</keyword>
<dbReference type="Proteomes" id="UP000000248">
    <property type="component" value="Chromosome"/>
</dbReference>
<dbReference type="GO" id="GO:0003688">
    <property type="term" value="F:DNA replication origin binding"/>
    <property type="evidence" value="ECO:0007669"/>
    <property type="project" value="UniProtKB-UniRule"/>
</dbReference>
<dbReference type="SMART" id="SM00382">
    <property type="entry name" value="AAA"/>
    <property type="match status" value="1"/>
</dbReference>
<evidence type="ECO:0000256" key="5">
    <source>
        <dbReference type="ARBA" id="ARBA00022840"/>
    </source>
</evidence>
<dbReference type="GO" id="GO:0006270">
    <property type="term" value="P:DNA replication initiation"/>
    <property type="evidence" value="ECO:0007669"/>
    <property type="project" value="UniProtKB-UniRule"/>
</dbReference>
<dbReference type="PRINTS" id="PR00051">
    <property type="entry name" value="DNAA"/>
</dbReference>
<keyword evidence="15" id="KW-1185">Reference proteome</keyword>
<evidence type="ECO:0000256" key="9">
    <source>
        <dbReference type="NCBIfam" id="TIGR00362"/>
    </source>
</evidence>
<dbReference type="InterPro" id="IPR003593">
    <property type="entry name" value="AAA+_ATPase"/>
</dbReference>
<dbReference type="Pfam" id="PF08299">
    <property type="entry name" value="Bac_DnaA_C"/>
    <property type="match status" value="1"/>
</dbReference>
<comment type="similarity">
    <text evidence="1 8 11">Belongs to the DnaA family.</text>
</comment>
<comment type="domain">
    <text evidence="8">Domain I is involved in oligomerization and binding regulators, domain II is flexibile and of varying length in different bacteria, domain III forms the AAA+ region, while domain IV binds dsDNA.</text>
</comment>
<dbReference type="InterPro" id="IPR020591">
    <property type="entry name" value="Chromosome_initiator_DnaA-like"/>
</dbReference>
<dbReference type="GO" id="GO:0005737">
    <property type="term" value="C:cytoplasm"/>
    <property type="evidence" value="ECO:0007669"/>
    <property type="project" value="UniProtKB-SubCell"/>
</dbReference>
<evidence type="ECO:0000256" key="11">
    <source>
        <dbReference type="RuleBase" id="RU004227"/>
    </source>
</evidence>
<reference evidence="14 15" key="1">
    <citation type="journal article" date="2007" name="Nat. Biotechnol.">
        <title>Genome sequence and identification of candidate vaccine antigens from the animal pathogen Dichelobacter nodosus.</title>
        <authorList>
            <person name="Myers G.S."/>
            <person name="Parker D."/>
            <person name="Al-Hasani K."/>
            <person name="Kennan R.M."/>
            <person name="Seemann T."/>
            <person name="Ren Q."/>
            <person name="Badger J.H."/>
            <person name="Selengut J.D."/>
            <person name="Deboy R.T."/>
            <person name="Tettelin H."/>
            <person name="Boyce J.D."/>
            <person name="McCarl V.P."/>
            <person name="Han X."/>
            <person name="Nelson W.C."/>
            <person name="Madupu R."/>
            <person name="Mohamoud Y."/>
            <person name="Holley T."/>
            <person name="Fedorova N."/>
            <person name="Khouri H."/>
            <person name="Bottomley S.P."/>
            <person name="Whittington R.J."/>
            <person name="Adler B."/>
            <person name="Songer J.G."/>
            <person name="Rood J.I."/>
            <person name="Paulsen I.T."/>
        </authorList>
    </citation>
    <scope>NUCLEOTIDE SEQUENCE [LARGE SCALE GENOMIC DNA]</scope>
    <source>
        <strain evidence="14 15">VCS1703A</strain>
    </source>
</reference>
<dbReference type="OrthoDB" id="9807019at2"/>
<dbReference type="FunFam" id="3.40.50.300:FF:000668">
    <property type="entry name" value="Chromosomal replication initiator protein DnaA"/>
    <property type="match status" value="1"/>
</dbReference>
<dbReference type="HAMAP" id="MF_00377">
    <property type="entry name" value="DnaA_bact"/>
    <property type="match status" value="1"/>
</dbReference>
<dbReference type="InterPro" id="IPR013159">
    <property type="entry name" value="DnaA_C"/>
</dbReference>
<dbReference type="EMBL" id="CP000513">
    <property type="protein sequence ID" value="ABQ13407.1"/>
    <property type="molecule type" value="Genomic_DNA"/>
</dbReference>
<dbReference type="Gene3D" id="1.10.8.60">
    <property type="match status" value="1"/>
</dbReference>
<dbReference type="CDD" id="cd00009">
    <property type="entry name" value="AAA"/>
    <property type="match status" value="1"/>
</dbReference>
<accession>A5EX07</accession>
<dbReference type="PANTHER" id="PTHR30050">
    <property type="entry name" value="CHROMOSOMAL REPLICATION INITIATOR PROTEIN DNAA"/>
    <property type="match status" value="1"/>
</dbReference>
<organism evidence="14 15">
    <name type="scientific">Dichelobacter nodosus (strain VCS1703A)</name>
    <dbReference type="NCBI Taxonomy" id="246195"/>
    <lineage>
        <taxon>Bacteria</taxon>
        <taxon>Pseudomonadati</taxon>
        <taxon>Pseudomonadota</taxon>
        <taxon>Gammaproteobacteria</taxon>
        <taxon>Cardiobacteriales</taxon>
        <taxon>Cardiobacteriaceae</taxon>
        <taxon>Dichelobacter</taxon>
    </lineage>
</organism>
<dbReference type="PANTHER" id="PTHR30050:SF2">
    <property type="entry name" value="CHROMOSOMAL REPLICATION INITIATOR PROTEIN DNAA"/>
    <property type="match status" value="1"/>
</dbReference>
<name>A5EX07_DICNV</name>
<dbReference type="SMART" id="SM00760">
    <property type="entry name" value="Bac_DnaA_C"/>
    <property type="match status" value="1"/>
</dbReference>
<dbReference type="Pfam" id="PF00308">
    <property type="entry name" value="Bac_DnaA"/>
    <property type="match status" value="1"/>
</dbReference>
<dbReference type="Gene3D" id="1.10.1750.10">
    <property type="match status" value="1"/>
</dbReference>